<feature type="transmembrane region" description="Helical" evidence="1">
    <location>
        <begin position="85"/>
        <end position="111"/>
    </location>
</feature>
<proteinExistence type="predicted"/>
<keyword evidence="1" id="KW-0472">Membrane</keyword>
<dbReference type="EMBL" id="CP037421">
    <property type="protein sequence ID" value="QDT25133.1"/>
    <property type="molecule type" value="Genomic_DNA"/>
</dbReference>
<keyword evidence="1" id="KW-1133">Transmembrane helix</keyword>
<evidence type="ECO:0000256" key="1">
    <source>
        <dbReference type="SAM" id="Phobius"/>
    </source>
</evidence>
<feature type="transmembrane region" description="Helical" evidence="1">
    <location>
        <begin position="6"/>
        <end position="24"/>
    </location>
</feature>
<keyword evidence="3" id="KW-1185">Reference proteome</keyword>
<evidence type="ECO:0000313" key="3">
    <source>
        <dbReference type="Proteomes" id="UP000315647"/>
    </source>
</evidence>
<accession>A0A517Q0I8</accession>
<dbReference type="AlphaFoldDB" id="A0A517Q0I8"/>
<dbReference type="Proteomes" id="UP000315647">
    <property type="component" value="Chromosome"/>
</dbReference>
<sequence>MAGNSALLKGWAVTLVAATFALAAKDTDIRYILIAYVPTIAFWILDAYYLQQERLFRDLYKQVASKQEGDIDFSMDTSTLKWSGLSAFFAFVNSLFYGFLITIVLVVMFVFPRVGG</sequence>
<organism evidence="2 3">
    <name type="scientific">Gimesia panareensis</name>
    <dbReference type="NCBI Taxonomy" id="2527978"/>
    <lineage>
        <taxon>Bacteria</taxon>
        <taxon>Pseudomonadati</taxon>
        <taxon>Planctomycetota</taxon>
        <taxon>Planctomycetia</taxon>
        <taxon>Planctomycetales</taxon>
        <taxon>Planctomycetaceae</taxon>
        <taxon>Gimesia</taxon>
    </lineage>
</organism>
<reference evidence="2 3" key="1">
    <citation type="submission" date="2019-03" db="EMBL/GenBank/DDBJ databases">
        <title>Deep-cultivation of Planctomycetes and their phenomic and genomic characterization uncovers novel biology.</title>
        <authorList>
            <person name="Wiegand S."/>
            <person name="Jogler M."/>
            <person name="Boedeker C."/>
            <person name="Pinto D."/>
            <person name="Vollmers J."/>
            <person name="Rivas-Marin E."/>
            <person name="Kohn T."/>
            <person name="Peeters S.H."/>
            <person name="Heuer A."/>
            <person name="Rast P."/>
            <person name="Oberbeckmann S."/>
            <person name="Bunk B."/>
            <person name="Jeske O."/>
            <person name="Meyerdierks A."/>
            <person name="Storesund J.E."/>
            <person name="Kallscheuer N."/>
            <person name="Luecker S."/>
            <person name="Lage O.M."/>
            <person name="Pohl T."/>
            <person name="Merkel B.J."/>
            <person name="Hornburger P."/>
            <person name="Mueller R.-W."/>
            <person name="Bruemmer F."/>
            <person name="Labrenz M."/>
            <person name="Spormann A.M."/>
            <person name="Op den Camp H."/>
            <person name="Overmann J."/>
            <person name="Amann R."/>
            <person name="Jetten M.S.M."/>
            <person name="Mascher T."/>
            <person name="Medema M.H."/>
            <person name="Devos D.P."/>
            <person name="Kaster A.-K."/>
            <person name="Ovreas L."/>
            <person name="Rohde M."/>
            <person name="Galperin M.Y."/>
            <person name="Jogler C."/>
        </authorList>
    </citation>
    <scope>NUCLEOTIDE SEQUENCE [LARGE SCALE GENOMIC DNA]</scope>
    <source>
        <strain evidence="2 3">Enr10</strain>
    </source>
</reference>
<name>A0A517Q0I8_9PLAN</name>
<keyword evidence="1" id="KW-0812">Transmembrane</keyword>
<protein>
    <submittedName>
        <fullName evidence="2">Uncharacterized protein</fullName>
    </submittedName>
</protein>
<feature type="transmembrane region" description="Helical" evidence="1">
    <location>
        <begin position="31"/>
        <end position="50"/>
    </location>
</feature>
<gene>
    <name evidence="2" type="ORF">Enr10x_04270</name>
</gene>
<evidence type="ECO:0000313" key="2">
    <source>
        <dbReference type="EMBL" id="QDT25133.1"/>
    </source>
</evidence>